<dbReference type="RefSeq" id="WP_246034580.1">
    <property type="nucleotide sequence ID" value="NZ_SNVV01000001.1"/>
</dbReference>
<feature type="domain" description="ABC-type transport auxiliary lipoprotein component" evidence="1">
    <location>
        <begin position="43"/>
        <end position="201"/>
    </location>
</feature>
<protein>
    <submittedName>
        <fullName evidence="2">Cholesterol transport system auxiliary component</fullName>
    </submittedName>
</protein>
<dbReference type="SUPFAM" id="SSF159594">
    <property type="entry name" value="XCC0632-like"/>
    <property type="match status" value="1"/>
</dbReference>
<evidence type="ECO:0000313" key="3">
    <source>
        <dbReference type="Proteomes" id="UP000295129"/>
    </source>
</evidence>
<dbReference type="InterPro" id="IPR005586">
    <property type="entry name" value="ABC_trans_aux"/>
</dbReference>
<evidence type="ECO:0000313" key="2">
    <source>
        <dbReference type="EMBL" id="TDN56660.1"/>
    </source>
</evidence>
<evidence type="ECO:0000259" key="1">
    <source>
        <dbReference type="Pfam" id="PF03886"/>
    </source>
</evidence>
<accession>A0A4R6EEJ5</accession>
<sequence length="215" mass="22958">MNPVSHPTRPSPLRGALLSAAAVAALMLAGCSVLPSQEPIDVYRLPASAQPAANAAPLSWSLRVATPRAGGATGSRRIVVLPEGDRLSVYQGASWSDPGPVLLRDRLIEAFRSDGRVPAVTSDDNALQADYVLDSDLGAFRSEYRDGKPEVLIRLDARLVAPDTQRILVSRRFEVRQPVAGKAVPEVVRAFGAAADSLSAELLAWTIQEASSRKR</sequence>
<dbReference type="EMBL" id="SNVV01000001">
    <property type="protein sequence ID" value="TDN56660.1"/>
    <property type="molecule type" value="Genomic_DNA"/>
</dbReference>
<gene>
    <name evidence="2" type="ORF">C7389_10139</name>
</gene>
<comment type="caution">
    <text evidence="2">The sequence shown here is derived from an EMBL/GenBank/DDBJ whole genome shotgun (WGS) entry which is preliminary data.</text>
</comment>
<name>A0A4R6EEJ5_9RHOO</name>
<dbReference type="Pfam" id="PF03886">
    <property type="entry name" value="ABC_trans_aux"/>
    <property type="match status" value="1"/>
</dbReference>
<dbReference type="Gene3D" id="3.40.50.10610">
    <property type="entry name" value="ABC-type transport auxiliary lipoprotein component"/>
    <property type="match status" value="1"/>
</dbReference>
<dbReference type="Proteomes" id="UP000295129">
    <property type="component" value="Unassembled WGS sequence"/>
</dbReference>
<reference evidence="2 3" key="1">
    <citation type="submission" date="2019-03" db="EMBL/GenBank/DDBJ databases">
        <title>Genomic Encyclopedia of Type Strains, Phase IV (KMG-IV): sequencing the most valuable type-strain genomes for metagenomic binning, comparative biology and taxonomic classification.</title>
        <authorList>
            <person name="Goeker M."/>
        </authorList>
    </citation>
    <scope>NUCLEOTIDE SEQUENCE [LARGE SCALE GENOMIC DNA]</scope>
    <source>
        <strain evidence="2 3">DSM 12121</strain>
    </source>
</reference>
<keyword evidence="3" id="KW-1185">Reference proteome</keyword>
<dbReference type="AlphaFoldDB" id="A0A4R6EEJ5"/>
<organism evidence="2 3">
    <name type="scientific">Azoarcus indigens</name>
    <dbReference type="NCBI Taxonomy" id="29545"/>
    <lineage>
        <taxon>Bacteria</taxon>
        <taxon>Pseudomonadati</taxon>
        <taxon>Pseudomonadota</taxon>
        <taxon>Betaproteobacteria</taxon>
        <taxon>Rhodocyclales</taxon>
        <taxon>Zoogloeaceae</taxon>
        <taxon>Azoarcus</taxon>
    </lineage>
</organism>
<proteinExistence type="predicted"/>